<reference evidence="1 2" key="1">
    <citation type="journal article" date="2021" name="Commun. Biol.">
        <title>The genome of Shorea leprosula (Dipterocarpaceae) highlights the ecological relevance of drought in aseasonal tropical rainforests.</title>
        <authorList>
            <person name="Ng K.K.S."/>
            <person name="Kobayashi M.J."/>
            <person name="Fawcett J.A."/>
            <person name="Hatakeyama M."/>
            <person name="Paape T."/>
            <person name="Ng C.H."/>
            <person name="Ang C.C."/>
            <person name="Tnah L.H."/>
            <person name="Lee C.T."/>
            <person name="Nishiyama T."/>
            <person name="Sese J."/>
            <person name="O'Brien M.J."/>
            <person name="Copetti D."/>
            <person name="Mohd Noor M.I."/>
            <person name="Ong R.C."/>
            <person name="Putra M."/>
            <person name="Sireger I.Z."/>
            <person name="Indrioko S."/>
            <person name="Kosugi Y."/>
            <person name="Izuno A."/>
            <person name="Isagi Y."/>
            <person name="Lee S.L."/>
            <person name="Shimizu K.K."/>
        </authorList>
    </citation>
    <scope>NUCLEOTIDE SEQUENCE [LARGE SCALE GENOMIC DNA]</scope>
    <source>
        <strain evidence="1">214</strain>
    </source>
</reference>
<keyword evidence="2" id="KW-1185">Reference proteome</keyword>
<protein>
    <submittedName>
        <fullName evidence="1">Uncharacterized protein</fullName>
    </submittedName>
</protein>
<comment type="caution">
    <text evidence="1">The sequence shown here is derived from an EMBL/GenBank/DDBJ whole genome shotgun (WGS) entry which is preliminary data.</text>
</comment>
<accession>A0AAV5LJ06</accession>
<evidence type="ECO:0000313" key="1">
    <source>
        <dbReference type="EMBL" id="GKV37138.1"/>
    </source>
</evidence>
<dbReference type="EMBL" id="BPVZ01000120">
    <property type="protein sequence ID" value="GKV37138.1"/>
    <property type="molecule type" value="Genomic_DNA"/>
</dbReference>
<gene>
    <name evidence="1" type="ORF">SLEP1_g45198</name>
</gene>
<dbReference type="AlphaFoldDB" id="A0AAV5LJ06"/>
<sequence>MNLLMMEIYSSILLVEVKSNICGYPSKMFPPYNSMILSNAARSS</sequence>
<name>A0AAV5LJ06_9ROSI</name>
<evidence type="ECO:0000313" key="2">
    <source>
        <dbReference type="Proteomes" id="UP001054252"/>
    </source>
</evidence>
<proteinExistence type="predicted"/>
<dbReference type="Proteomes" id="UP001054252">
    <property type="component" value="Unassembled WGS sequence"/>
</dbReference>
<organism evidence="1 2">
    <name type="scientific">Rubroshorea leprosula</name>
    <dbReference type="NCBI Taxonomy" id="152421"/>
    <lineage>
        <taxon>Eukaryota</taxon>
        <taxon>Viridiplantae</taxon>
        <taxon>Streptophyta</taxon>
        <taxon>Embryophyta</taxon>
        <taxon>Tracheophyta</taxon>
        <taxon>Spermatophyta</taxon>
        <taxon>Magnoliopsida</taxon>
        <taxon>eudicotyledons</taxon>
        <taxon>Gunneridae</taxon>
        <taxon>Pentapetalae</taxon>
        <taxon>rosids</taxon>
        <taxon>malvids</taxon>
        <taxon>Malvales</taxon>
        <taxon>Dipterocarpaceae</taxon>
        <taxon>Rubroshorea</taxon>
    </lineage>
</organism>